<reference evidence="1" key="1">
    <citation type="journal article" date="2012" name="PLoS Genet.">
        <title>Comparative analysis of the genomes of two field isolates of the rice blast fungus Magnaporthe oryzae.</title>
        <authorList>
            <person name="Xue M."/>
            <person name="Yang J."/>
            <person name="Li Z."/>
            <person name="Hu S."/>
            <person name="Yao N."/>
            <person name="Dean R.A."/>
            <person name="Zhao W."/>
            <person name="Shen M."/>
            <person name="Zhang H."/>
            <person name="Li C."/>
            <person name="Liu L."/>
            <person name="Cao L."/>
            <person name="Xu X."/>
            <person name="Xing Y."/>
            <person name="Hsiang T."/>
            <person name="Zhang Z."/>
            <person name="Xu J.R."/>
            <person name="Peng Y.L."/>
        </authorList>
    </citation>
    <scope>NUCLEOTIDE SEQUENCE [LARGE SCALE GENOMIC DNA]</scope>
    <source>
        <strain evidence="1">P131</strain>
    </source>
</reference>
<proteinExistence type="predicted"/>
<name>L7IWB6_PYRO1</name>
<dbReference type="EMBL" id="JH794362">
    <property type="protein sequence ID" value="ELQ59869.1"/>
    <property type="molecule type" value="Genomic_DNA"/>
</dbReference>
<accession>L7IWB6</accession>
<gene>
    <name evidence="1" type="ORF">OOW_P131scaffold01326g8</name>
</gene>
<organism>
    <name type="scientific">Pyricularia oryzae (strain P131)</name>
    <name type="common">Rice blast fungus</name>
    <name type="synonym">Magnaporthe oryzae</name>
    <dbReference type="NCBI Taxonomy" id="1143193"/>
    <lineage>
        <taxon>Eukaryota</taxon>
        <taxon>Fungi</taxon>
        <taxon>Dikarya</taxon>
        <taxon>Ascomycota</taxon>
        <taxon>Pezizomycotina</taxon>
        <taxon>Sordariomycetes</taxon>
        <taxon>Sordariomycetidae</taxon>
        <taxon>Magnaporthales</taxon>
        <taxon>Pyriculariaceae</taxon>
        <taxon>Pyricularia</taxon>
    </lineage>
</organism>
<protein>
    <submittedName>
        <fullName evidence="1">Uncharacterized protein</fullName>
    </submittedName>
</protein>
<evidence type="ECO:0000313" key="1">
    <source>
        <dbReference type="EMBL" id="ELQ59869.1"/>
    </source>
</evidence>
<sequence>MSFCSAGFAVSARKASCFPAVEGEARGAPEGCGKAFWKPLNKLVPSDIHSRVLERRFLLVTLGRNAPTWRFEKLGLEEVEGGRAVCRGFGPKATAELEGMSTCSGRALSTDLFPAEVGTVRLAPLVPARQAVASCMARPLRFRSFPCLLGAWGRSSFEETYAGRRPRTAVLHGRVGALAEMWQHGMTCVAQKYELAILNLVEPQHHTIGQVTRRLRNVTGPRDQTLGIGPQPIGHHDDMPLLRHASLGAAGEGVKVDYGEPHLCIILRAYYPSLAKTWLEYLCANSSDGFAPLPTDWATDMFLEVWNYVRPVCESTAVEIVLLHHYEYTTSDMVLGYNVQTSFQLQNSGAPVGIHRSDHAIAINNQRGQRKIKQEVSCTVRYLAPRYLSSQSAWLAMLDTIRISAPTCRPGLCCDG</sequence>
<dbReference type="AlphaFoldDB" id="L7IWB6"/>